<evidence type="ECO:0000313" key="1">
    <source>
        <dbReference type="EMBL" id="SVD86348.1"/>
    </source>
</evidence>
<sequence length="205" mass="21053">MPKKNILKYTALIMAFAFVALPAKLIHAATISGSGSAMISTGSSAGDTLTISMTGVTSPKGTMKYNAYLLTDSMTKTSIGSLTVDEDGAAKLSHTSDSGDILTSFRRLEVREESGSSSRIIFANTMPGQNVKDLRALVDSSSAISNLETVLDKAIANATAGKNASTSADQVTNAKAMISDVDGISTHIASAKAAVTKAIGTNLTG</sequence>
<organism evidence="1">
    <name type="scientific">marine metagenome</name>
    <dbReference type="NCBI Taxonomy" id="408172"/>
    <lineage>
        <taxon>unclassified sequences</taxon>
        <taxon>metagenomes</taxon>
        <taxon>ecological metagenomes</taxon>
    </lineage>
</organism>
<name>A0A382YV01_9ZZZZ</name>
<accession>A0A382YV01</accession>
<gene>
    <name evidence="1" type="ORF">METZ01_LOCUS439202</name>
</gene>
<proteinExistence type="predicted"/>
<reference evidence="1" key="1">
    <citation type="submission" date="2018-05" db="EMBL/GenBank/DDBJ databases">
        <authorList>
            <person name="Lanie J.A."/>
            <person name="Ng W.-L."/>
            <person name="Kazmierczak K.M."/>
            <person name="Andrzejewski T.M."/>
            <person name="Davidsen T.M."/>
            <person name="Wayne K.J."/>
            <person name="Tettelin H."/>
            <person name="Glass J.I."/>
            <person name="Rusch D."/>
            <person name="Podicherti R."/>
            <person name="Tsui H.-C.T."/>
            <person name="Winkler M.E."/>
        </authorList>
    </citation>
    <scope>NUCLEOTIDE SEQUENCE</scope>
</reference>
<dbReference type="EMBL" id="UINC01178281">
    <property type="protein sequence ID" value="SVD86348.1"/>
    <property type="molecule type" value="Genomic_DNA"/>
</dbReference>
<feature type="non-terminal residue" evidence="1">
    <location>
        <position position="205"/>
    </location>
</feature>
<dbReference type="AlphaFoldDB" id="A0A382YV01"/>
<protein>
    <submittedName>
        <fullName evidence="1">Uncharacterized protein</fullName>
    </submittedName>
</protein>